<dbReference type="OrthoDB" id="6247875at2759"/>
<evidence type="ECO:0000313" key="4">
    <source>
        <dbReference type="EMBL" id="KIY45400.1"/>
    </source>
</evidence>
<dbReference type="CDD" id="cd01389">
    <property type="entry name" value="HMG-box_ROX1-like"/>
    <property type="match status" value="1"/>
</dbReference>
<keyword evidence="1" id="KW-0539">Nucleus</keyword>
<dbReference type="InterPro" id="IPR009071">
    <property type="entry name" value="HMG_box_dom"/>
</dbReference>
<dbReference type="InterPro" id="IPR036910">
    <property type="entry name" value="HMG_box_dom_sf"/>
</dbReference>
<name>A0A0D7A3V4_9AGAR</name>
<evidence type="ECO:0000259" key="3">
    <source>
        <dbReference type="PROSITE" id="PS50118"/>
    </source>
</evidence>
<dbReference type="Gene3D" id="1.10.30.10">
    <property type="entry name" value="High mobility group box domain"/>
    <property type="match status" value="1"/>
</dbReference>
<proteinExistence type="predicted"/>
<dbReference type="Pfam" id="PF00505">
    <property type="entry name" value="HMG_box"/>
    <property type="match status" value="1"/>
</dbReference>
<feature type="domain" description="HMG box" evidence="3">
    <location>
        <begin position="92"/>
        <end position="162"/>
    </location>
</feature>
<evidence type="ECO:0000256" key="1">
    <source>
        <dbReference type="PROSITE-ProRule" id="PRU00267"/>
    </source>
</evidence>
<feature type="DNA-binding region" description="HMG box" evidence="1">
    <location>
        <begin position="92"/>
        <end position="162"/>
    </location>
</feature>
<keyword evidence="5" id="KW-1185">Reference proteome</keyword>
<evidence type="ECO:0000256" key="2">
    <source>
        <dbReference type="SAM" id="MobiDB-lite"/>
    </source>
</evidence>
<gene>
    <name evidence="4" type="ORF">FISHEDRAFT_61129</name>
</gene>
<dbReference type="Proteomes" id="UP000054144">
    <property type="component" value="Unassembled WGS sequence"/>
</dbReference>
<dbReference type="EMBL" id="KN882048">
    <property type="protein sequence ID" value="KIY45400.1"/>
    <property type="molecule type" value="Genomic_DNA"/>
</dbReference>
<keyword evidence="1" id="KW-0238">DNA-binding</keyword>
<dbReference type="SMART" id="SM00398">
    <property type="entry name" value="HMG"/>
    <property type="match status" value="1"/>
</dbReference>
<feature type="region of interest" description="Disordered" evidence="2">
    <location>
        <begin position="1"/>
        <end position="43"/>
    </location>
</feature>
<sequence>MPSALPSDPVRRSSRRLAERAASDANGNKAGRKVNNVTGGDDLDGDDTVKAFEQFHLDSQLYDRILCLLPVIVNTPRHEISCTRGRRGKLAPPRPMNAFIYFRSCFWALVRGNEVPTDADHRRVSCTAAQLWHELSEDRRVPFRCAAQKAQDAHAAKYPNFRYKPPPTVGRSRASKRRAKRAFGVAAPRSTCSPDISACCSRSPSSDVKEEHARDGLYHLAADAVVLSTDVAIDQSVLGQSLNQSPLSQSSELITPPEGFSFDWSEFIWTKDIPSLDLSAEPETCFDAQQKLPKREEDYVGLPTLAMIEAGYPYTAPAFATDGWVFGPPAQIPTQTSHDEHDPELPPPVGDASELENFDWSKGWEIFNQYIALPTN</sequence>
<dbReference type="SUPFAM" id="SSF47095">
    <property type="entry name" value="HMG-box"/>
    <property type="match status" value="1"/>
</dbReference>
<dbReference type="GO" id="GO:0003677">
    <property type="term" value="F:DNA binding"/>
    <property type="evidence" value="ECO:0007669"/>
    <property type="project" value="UniProtKB-UniRule"/>
</dbReference>
<evidence type="ECO:0000313" key="5">
    <source>
        <dbReference type="Proteomes" id="UP000054144"/>
    </source>
</evidence>
<organism evidence="4 5">
    <name type="scientific">Fistulina hepatica ATCC 64428</name>
    <dbReference type="NCBI Taxonomy" id="1128425"/>
    <lineage>
        <taxon>Eukaryota</taxon>
        <taxon>Fungi</taxon>
        <taxon>Dikarya</taxon>
        <taxon>Basidiomycota</taxon>
        <taxon>Agaricomycotina</taxon>
        <taxon>Agaricomycetes</taxon>
        <taxon>Agaricomycetidae</taxon>
        <taxon>Agaricales</taxon>
        <taxon>Fistulinaceae</taxon>
        <taxon>Fistulina</taxon>
    </lineage>
</organism>
<protein>
    <recommendedName>
        <fullName evidence="3">HMG box domain-containing protein</fullName>
    </recommendedName>
</protein>
<reference evidence="4 5" key="1">
    <citation type="journal article" date="2015" name="Fungal Genet. Biol.">
        <title>Evolution of novel wood decay mechanisms in Agaricales revealed by the genome sequences of Fistulina hepatica and Cylindrobasidium torrendii.</title>
        <authorList>
            <person name="Floudas D."/>
            <person name="Held B.W."/>
            <person name="Riley R."/>
            <person name="Nagy L.G."/>
            <person name="Koehler G."/>
            <person name="Ransdell A.S."/>
            <person name="Younus H."/>
            <person name="Chow J."/>
            <person name="Chiniquy J."/>
            <person name="Lipzen A."/>
            <person name="Tritt A."/>
            <person name="Sun H."/>
            <person name="Haridas S."/>
            <person name="LaButti K."/>
            <person name="Ohm R.A."/>
            <person name="Kues U."/>
            <person name="Blanchette R.A."/>
            <person name="Grigoriev I.V."/>
            <person name="Minto R.E."/>
            <person name="Hibbett D.S."/>
        </authorList>
    </citation>
    <scope>NUCLEOTIDE SEQUENCE [LARGE SCALE GENOMIC DNA]</scope>
    <source>
        <strain evidence="4 5">ATCC 64428</strain>
    </source>
</reference>
<dbReference type="PROSITE" id="PS50118">
    <property type="entry name" value="HMG_BOX_2"/>
    <property type="match status" value="1"/>
</dbReference>
<accession>A0A0D7A3V4</accession>
<dbReference type="GO" id="GO:0005634">
    <property type="term" value="C:nucleus"/>
    <property type="evidence" value="ECO:0007669"/>
    <property type="project" value="UniProtKB-UniRule"/>
</dbReference>
<dbReference type="AlphaFoldDB" id="A0A0D7A3V4"/>